<dbReference type="RefSeq" id="WP_249862331.1">
    <property type="nucleotide sequence ID" value="NZ_CP027059.1"/>
</dbReference>
<keyword evidence="2" id="KW-1185">Reference proteome</keyword>
<dbReference type="Gene3D" id="3.90.1150.30">
    <property type="match status" value="1"/>
</dbReference>
<name>A0ABY4RXW6_9BACL</name>
<protein>
    <recommendedName>
        <fullName evidence="3">Phosphoribosylglycinamide formyltransferase</fullName>
    </recommendedName>
</protein>
<gene>
    <name evidence="1" type="ORF">SK3146_06121</name>
</gene>
<dbReference type="SUPFAM" id="SSF142906">
    <property type="entry name" value="YjbR-like"/>
    <property type="match status" value="1"/>
</dbReference>
<dbReference type="EMBL" id="CP027059">
    <property type="protein sequence ID" value="UQZ86828.1"/>
    <property type="molecule type" value="Genomic_DNA"/>
</dbReference>
<organism evidence="1 2">
    <name type="scientific">Paenibacillus konkukensis</name>
    <dbReference type="NCBI Taxonomy" id="2020716"/>
    <lineage>
        <taxon>Bacteria</taxon>
        <taxon>Bacillati</taxon>
        <taxon>Bacillota</taxon>
        <taxon>Bacilli</taxon>
        <taxon>Bacillales</taxon>
        <taxon>Paenibacillaceae</taxon>
        <taxon>Paenibacillus</taxon>
    </lineage>
</organism>
<evidence type="ECO:0000313" key="1">
    <source>
        <dbReference type="EMBL" id="UQZ86828.1"/>
    </source>
</evidence>
<accession>A0ABY4RXW6</accession>
<dbReference type="Pfam" id="PF04237">
    <property type="entry name" value="YjbR"/>
    <property type="match status" value="1"/>
</dbReference>
<dbReference type="Proteomes" id="UP001057134">
    <property type="component" value="Chromosome"/>
</dbReference>
<sequence>MTHHSLLNSPEALQLLERIRAVCMEFPEVAEKIDAFGHTSFRVSDKPFVMMGQKEGLPTLAIKSTPAFQDILLRQEGTNYFKTPYIGHHGWVSVQNIERIDWEETKQLIEEGFYRTAPKRLAKQLRGQ</sequence>
<reference evidence="1" key="2">
    <citation type="journal article" date="2021" name="J Anim Sci Technol">
        <title>Complete genome sequence of Paenibacillus konkukensis sp. nov. SK3146 as a potential probiotic strain.</title>
        <authorList>
            <person name="Jung H.I."/>
            <person name="Park S."/>
            <person name="Niu K.M."/>
            <person name="Lee S.W."/>
            <person name="Kothari D."/>
            <person name="Yi K.J."/>
            <person name="Kim S.K."/>
        </authorList>
    </citation>
    <scope>NUCLEOTIDE SEQUENCE</scope>
    <source>
        <strain evidence="1">SK3146</strain>
    </source>
</reference>
<dbReference type="InterPro" id="IPR038056">
    <property type="entry name" value="YjbR-like_sf"/>
</dbReference>
<dbReference type="InterPro" id="IPR058532">
    <property type="entry name" value="YjbR/MT2646/Rv2570-like"/>
</dbReference>
<reference evidence="1" key="1">
    <citation type="submission" date="2018-02" db="EMBL/GenBank/DDBJ databases">
        <authorList>
            <person name="Kim S.-K."/>
            <person name="Jung H.-I."/>
            <person name="Lee S.-W."/>
        </authorList>
    </citation>
    <scope>NUCLEOTIDE SEQUENCE</scope>
    <source>
        <strain evidence="1">SK3146</strain>
    </source>
</reference>
<proteinExistence type="predicted"/>
<evidence type="ECO:0008006" key="3">
    <source>
        <dbReference type="Google" id="ProtNLM"/>
    </source>
</evidence>
<evidence type="ECO:0000313" key="2">
    <source>
        <dbReference type="Proteomes" id="UP001057134"/>
    </source>
</evidence>